<evidence type="ECO:0000313" key="3">
    <source>
        <dbReference type="EMBL" id="TDK23272.1"/>
    </source>
</evidence>
<feature type="chain" id="PRO_5020823814" evidence="2">
    <location>
        <begin position="27"/>
        <end position="550"/>
    </location>
</feature>
<dbReference type="RefSeq" id="WP_133322264.1">
    <property type="nucleotide sequence ID" value="NZ_SMTF01000009.1"/>
</dbReference>
<keyword evidence="1" id="KW-0472">Membrane</keyword>
<reference evidence="3 4" key="1">
    <citation type="submission" date="2019-03" db="EMBL/GenBank/DDBJ databases">
        <title>Luteimonas zhaokaii sp.nov., isolated from the rectal contents of Plateau pika in Yushu, Qinghai Province, China.</title>
        <authorList>
            <person name="Zhang G."/>
        </authorList>
    </citation>
    <scope>NUCLEOTIDE SEQUENCE [LARGE SCALE GENOMIC DNA]</scope>
    <source>
        <strain evidence="3 4">B9</strain>
    </source>
</reference>
<accession>A0A4R5TR49</accession>
<gene>
    <name evidence="3" type="ORF">E2F46_11750</name>
</gene>
<protein>
    <submittedName>
        <fullName evidence="3">Protein BatD</fullName>
    </submittedName>
</protein>
<organism evidence="3 4">
    <name type="scientific">Luteimonas aestuarii</name>
    <dbReference type="NCBI Taxonomy" id="453837"/>
    <lineage>
        <taxon>Bacteria</taxon>
        <taxon>Pseudomonadati</taxon>
        <taxon>Pseudomonadota</taxon>
        <taxon>Gammaproteobacteria</taxon>
        <taxon>Lysobacterales</taxon>
        <taxon>Lysobacteraceae</taxon>
        <taxon>Luteimonas</taxon>
    </lineage>
</organism>
<keyword evidence="4" id="KW-1185">Reference proteome</keyword>
<keyword evidence="1" id="KW-1133">Transmembrane helix</keyword>
<dbReference type="Proteomes" id="UP000294796">
    <property type="component" value="Unassembled WGS sequence"/>
</dbReference>
<dbReference type="OrthoDB" id="5293418at2"/>
<dbReference type="PANTHER" id="PTHR40940">
    <property type="entry name" value="PROTEIN BATD-RELATED"/>
    <property type="match status" value="1"/>
</dbReference>
<feature type="transmembrane region" description="Helical" evidence="1">
    <location>
        <begin position="405"/>
        <end position="426"/>
    </location>
</feature>
<dbReference type="InterPro" id="IPR025738">
    <property type="entry name" value="BatD"/>
</dbReference>
<keyword evidence="1" id="KW-0812">Transmembrane</keyword>
<evidence type="ECO:0000256" key="2">
    <source>
        <dbReference type="SAM" id="SignalP"/>
    </source>
</evidence>
<feature type="signal peptide" evidence="2">
    <location>
        <begin position="1"/>
        <end position="26"/>
    </location>
</feature>
<proteinExistence type="predicted"/>
<dbReference type="PANTHER" id="PTHR40940:SF1">
    <property type="entry name" value="PROTEIN BATD"/>
    <property type="match status" value="1"/>
</dbReference>
<keyword evidence="2" id="KW-0732">Signal</keyword>
<comment type="caution">
    <text evidence="3">The sequence shown here is derived from an EMBL/GenBank/DDBJ whole genome shotgun (WGS) entry which is preliminary data.</text>
</comment>
<sequence length="550" mass="59466">MTRRHPATWWMLSLLLLLLLPVLAQAQARAWLDRDRIEWGETATLNIESDQAGVEPPDYAALAPDFEVSGHSSRRSEALVNGQRRTRSLFGVALTPRREGVLTIPALRIGGATTQPLSLTVLPAATAPARAGQPAFIEAEVDSRTPYVQQSVGYVLRLYYATPLVSGQLDQPPPEGASMQRIGSDVQYTREVAGRRYTVVERRFQIVAERSGDITVPGARFEGRGVGGFFDDMFGNTRRELRATSAPITMQVRAMPDGAPQPWLPLHALELRYLEAPDAVRAGEAATVVVEAIADGAAGTQLPPLQLRVGDNAQVFAEPPQVDETFDGGRLRSRIVQRFSVVPGRAGPLRVAGPRVAWWDVRSGVARVADLPELAWQVEAGPGMAAALPVPDDATSAVERTGAGAWPWIALAFALLWLATLAWLLLRRGPVPPWRRSGPTEASADAVVAPAPRIGARQFAQVVQTGDLGEVADALRHMLTPPASDVEALAMHLDDHAQRNAIALLQRARWGDGDAAAARQALREAFRAGPAIRVPARVAQDALPPLYPRR</sequence>
<evidence type="ECO:0000256" key="1">
    <source>
        <dbReference type="SAM" id="Phobius"/>
    </source>
</evidence>
<dbReference type="AlphaFoldDB" id="A0A4R5TR49"/>
<dbReference type="Pfam" id="PF13584">
    <property type="entry name" value="BatD"/>
    <property type="match status" value="1"/>
</dbReference>
<name>A0A4R5TR49_9GAMM</name>
<dbReference type="EMBL" id="SMTF01000009">
    <property type="protein sequence ID" value="TDK23272.1"/>
    <property type="molecule type" value="Genomic_DNA"/>
</dbReference>
<evidence type="ECO:0000313" key="4">
    <source>
        <dbReference type="Proteomes" id="UP000294796"/>
    </source>
</evidence>